<gene>
    <name evidence="5" type="ORF">NDES1114_LOCUS33226</name>
</gene>
<feature type="repeat" description="TPR" evidence="4">
    <location>
        <begin position="248"/>
        <end position="281"/>
    </location>
</feature>
<evidence type="ECO:0000256" key="1">
    <source>
        <dbReference type="ARBA" id="ARBA00022737"/>
    </source>
</evidence>
<comment type="similarity">
    <text evidence="3">Belongs to the BBS4 family.</text>
</comment>
<dbReference type="InterPro" id="IPR019734">
    <property type="entry name" value="TPR_rpt"/>
</dbReference>
<evidence type="ECO:0008006" key="6">
    <source>
        <dbReference type="Google" id="ProtNLM"/>
    </source>
</evidence>
<dbReference type="GO" id="GO:0060271">
    <property type="term" value="P:cilium assembly"/>
    <property type="evidence" value="ECO:0007669"/>
    <property type="project" value="TreeGrafter"/>
</dbReference>
<dbReference type="InterPro" id="IPR011990">
    <property type="entry name" value="TPR-like_helical_dom_sf"/>
</dbReference>
<accession>A0A7S1QZ06</accession>
<protein>
    <recommendedName>
        <fullName evidence="6">Bardet-Biedl syndrome 4 protein homolog</fullName>
    </recommendedName>
</protein>
<dbReference type="PROSITE" id="PS50293">
    <property type="entry name" value="TPR_REGION"/>
    <property type="match status" value="1"/>
</dbReference>
<dbReference type="GO" id="GO:0036064">
    <property type="term" value="C:ciliary basal body"/>
    <property type="evidence" value="ECO:0007669"/>
    <property type="project" value="TreeGrafter"/>
</dbReference>
<dbReference type="PANTHER" id="PTHR44186">
    <property type="match status" value="1"/>
</dbReference>
<dbReference type="PROSITE" id="PS50005">
    <property type="entry name" value="TPR"/>
    <property type="match status" value="4"/>
</dbReference>
<proteinExistence type="inferred from homology"/>
<evidence type="ECO:0000313" key="5">
    <source>
        <dbReference type="EMBL" id="CAD9151763.1"/>
    </source>
</evidence>
<feature type="repeat" description="TPR" evidence="4">
    <location>
        <begin position="146"/>
        <end position="179"/>
    </location>
</feature>
<dbReference type="PANTHER" id="PTHR44186:SF1">
    <property type="entry name" value="BARDET-BIEDL SYNDROME 4 PROTEIN"/>
    <property type="match status" value="1"/>
</dbReference>
<reference evidence="5" key="1">
    <citation type="submission" date="2021-01" db="EMBL/GenBank/DDBJ databases">
        <authorList>
            <person name="Corre E."/>
            <person name="Pelletier E."/>
            <person name="Niang G."/>
            <person name="Scheremetjew M."/>
            <person name="Finn R."/>
            <person name="Kale V."/>
            <person name="Holt S."/>
            <person name="Cochrane G."/>
            <person name="Meng A."/>
            <person name="Brown T."/>
            <person name="Cohen L."/>
        </authorList>
    </citation>
    <scope>NUCLEOTIDE SEQUENCE</scope>
    <source>
        <strain evidence="5">CCAP 1951/1</strain>
    </source>
</reference>
<keyword evidence="2 4" id="KW-0802">TPR repeat</keyword>
<dbReference type="SUPFAM" id="SSF48452">
    <property type="entry name" value="TPR-like"/>
    <property type="match status" value="2"/>
</dbReference>
<dbReference type="Gene3D" id="1.25.40.10">
    <property type="entry name" value="Tetratricopeptide repeat domain"/>
    <property type="match status" value="3"/>
</dbReference>
<dbReference type="GO" id="GO:0061512">
    <property type="term" value="P:protein localization to cilium"/>
    <property type="evidence" value="ECO:0007669"/>
    <property type="project" value="TreeGrafter"/>
</dbReference>
<name>A0A7S1QZ06_NEODS</name>
<organism evidence="5">
    <name type="scientific">Neobodo designis</name>
    <name type="common">Flagellated protozoan</name>
    <name type="synonym">Bodo designis</name>
    <dbReference type="NCBI Taxonomy" id="312471"/>
    <lineage>
        <taxon>Eukaryota</taxon>
        <taxon>Discoba</taxon>
        <taxon>Euglenozoa</taxon>
        <taxon>Kinetoplastea</taxon>
        <taxon>Metakinetoplastina</taxon>
        <taxon>Neobodonida</taxon>
        <taxon>Neobodo</taxon>
    </lineage>
</organism>
<feature type="repeat" description="TPR" evidence="4">
    <location>
        <begin position="180"/>
        <end position="213"/>
    </location>
</feature>
<keyword evidence="1" id="KW-0677">Repeat</keyword>
<feature type="repeat" description="TPR" evidence="4">
    <location>
        <begin position="316"/>
        <end position="349"/>
    </location>
</feature>
<evidence type="ECO:0000256" key="3">
    <source>
        <dbReference type="ARBA" id="ARBA00023778"/>
    </source>
</evidence>
<dbReference type="EMBL" id="HBGF01049675">
    <property type="protein sequence ID" value="CAD9151763.1"/>
    <property type="molecule type" value="Transcribed_RNA"/>
</dbReference>
<dbReference type="AlphaFoldDB" id="A0A7S1QZ06"/>
<dbReference type="Pfam" id="PF13414">
    <property type="entry name" value="TPR_11"/>
    <property type="match status" value="1"/>
</dbReference>
<dbReference type="Pfam" id="PF13181">
    <property type="entry name" value="TPR_8"/>
    <property type="match status" value="3"/>
</dbReference>
<evidence type="ECO:0000256" key="2">
    <source>
        <dbReference type="ARBA" id="ARBA00022803"/>
    </source>
</evidence>
<sequence length="406" mass="46476">MSAAQASMIREKRNWLIHLRYLRQEYTECLKLIEAQLKESNGLCEYALYVKGLITRIQGNLEQSLQCFQACTMLSPLSVANLKQVGRTLYLLGRHKNALEIYEDAKQYAEEDWELSHNAGQCHMYLKNFDQAEECFMRANVIQRHDSTYLQLGRLYTIQEKYSDAIDTYVEALEFSPENPELLTTVGLLFLRMGENKKAFDYLGSALTVDPRNPKTILAAGSIMQDDSDWDVALSKYRVAAVQTPNSAQLWNNVGMCFFGKQNYIAAISCLRRALYLAPFEWIIAYNLGIVFMHTEQYASAFHYLSASINLKQDFAASYMHLAITLNRLDDFENACAAYDKALSMEQDHVFELNYAVTLFNNEEFDHARAHLGEFERIFAGLDAESQKADPQVLQVRDLLTASLQQ</sequence>
<evidence type="ECO:0000256" key="4">
    <source>
        <dbReference type="PROSITE-ProRule" id="PRU00339"/>
    </source>
</evidence>
<dbReference type="SMART" id="SM00028">
    <property type="entry name" value="TPR"/>
    <property type="match status" value="8"/>
</dbReference>